<dbReference type="HOGENOM" id="CLU_958319_0_0_1"/>
<organism evidence="2 3">
    <name type="scientific">Exserohilum turcicum (strain 28A)</name>
    <name type="common">Northern leaf blight fungus</name>
    <name type="synonym">Setosphaeria turcica</name>
    <dbReference type="NCBI Taxonomy" id="671987"/>
    <lineage>
        <taxon>Eukaryota</taxon>
        <taxon>Fungi</taxon>
        <taxon>Dikarya</taxon>
        <taxon>Ascomycota</taxon>
        <taxon>Pezizomycotina</taxon>
        <taxon>Dothideomycetes</taxon>
        <taxon>Pleosporomycetidae</taxon>
        <taxon>Pleosporales</taxon>
        <taxon>Pleosporineae</taxon>
        <taxon>Pleosporaceae</taxon>
        <taxon>Exserohilum</taxon>
    </lineage>
</organism>
<dbReference type="EMBL" id="KB908844">
    <property type="protein sequence ID" value="EOA82606.1"/>
    <property type="molecule type" value="Genomic_DNA"/>
</dbReference>
<evidence type="ECO:0000313" key="3">
    <source>
        <dbReference type="Proteomes" id="UP000016935"/>
    </source>
</evidence>
<protein>
    <submittedName>
        <fullName evidence="2">Uncharacterized protein</fullName>
    </submittedName>
</protein>
<accession>R0IBI4</accession>
<dbReference type="Proteomes" id="UP000016935">
    <property type="component" value="Unassembled WGS sequence"/>
</dbReference>
<proteinExistence type="predicted"/>
<evidence type="ECO:0000313" key="2">
    <source>
        <dbReference type="EMBL" id="EOA82606.1"/>
    </source>
</evidence>
<sequence length="291" mass="32209">RDKLAMLQNTYHTCPSGDICDEVMSACFVNGSRIFRNSSVPSPRNMHVIDLAGYFNTQDPVLRAANPRLCDAVATILSHTSSECVAAFLDPGVREFVYKREVEGRKGGNVLTVRRLDNKIIAGSYRNLGFSLQWSLYVKAGFGATGQWHDDYAAPVAGSTPIVDGVVMWDVFTPTRATSPEGDGQAGGWPHRGEHRSSSSSSSVQAPQTSPRKITLSDANEGDKVQCQDDEISPRNAKFALYQSRLLARYLLWDIWVRLEGRYDCKASWEADGEVRELRLKQALVGFGDEE</sequence>
<dbReference type="OrthoDB" id="5395789at2759"/>
<reference evidence="2 3" key="2">
    <citation type="journal article" date="2013" name="PLoS Genet.">
        <title>Comparative genome structure, secondary metabolite, and effector coding capacity across Cochliobolus pathogens.</title>
        <authorList>
            <person name="Condon B.J."/>
            <person name="Leng Y."/>
            <person name="Wu D."/>
            <person name="Bushley K.E."/>
            <person name="Ohm R.A."/>
            <person name="Otillar R."/>
            <person name="Martin J."/>
            <person name="Schackwitz W."/>
            <person name="Grimwood J."/>
            <person name="MohdZainudin N."/>
            <person name="Xue C."/>
            <person name="Wang R."/>
            <person name="Manning V.A."/>
            <person name="Dhillon B."/>
            <person name="Tu Z.J."/>
            <person name="Steffenson B.J."/>
            <person name="Salamov A."/>
            <person name="Sun H."/>
            <person name="Lowry S."/>
            <person name="LaButti K."/>
            <person name="Han J."/>
            <person name="Copeland A."/>
            <person name="Lindquist E."/>
            <person name="Barry K."/>
            <person name="Schmutz J."/>
            <person name="Baker S.E."/>
            <person name="Ciuffetti L.M."/>
            <person name="Grigoriev I.V."/>
            <person name="Zhong S."/>
            <person name="Turgeon B.G."/>
        </authorList>
    </citation>
    <scope>NUCLEOTIDE SEQUENCE [LARGE SCALE GENOMIC DNA]</scope>
    <source>
        <strain evidence="3">28A</strain>
    </source>
</reference>
<keyword evidence="3" id="KW-1185">Reference proteome</keyword>
<feature type="region of interest" description="Disordered" evidence="1">
    <location>
        <begin position="177"/>
        <end position="229"/>
    </location>
</feature>
<feature type="non-terminal residue" evidence="2">
    <location>
        <position position="1"/>
    </location>
</feature>
<dbReference type="GeneID" id="19406166"/>
<name>R0IBI4_EXST2</name>
<reference evidence="2 3" key="1">
    <citation type="journal article" date="2012" name="PLoS Pathog.">
        <title>Diverse lifestyles and strategies of plant pathogenesis encoded in the genomes of eighteen Dothideomycetes fungi.</title>
        <authorList>
            <person name="Ohm R.A."/>
            <person name="Feau N."/>
            <person name="Henrissat B."/>
            <person name="Schoch C.L."/>
            <person name="Horwitz B.A."/>
            <person name="Barry K.W."/>
            <person name="Condon B.J."/>
            <person name="Copeland A.C."/>
            <person name="Dhillon B."/>
            <person name="Glaser F."/>
            <person name="Hesse C.N."/>
            <person name="Kosti I."/>
            <person name="LaButti K."/>
            <person name="Lindquist E.A."/>
            <person name="Lucas S."/>
            <person name="Salamov A.A."/>
            <person name="Bradshaw R.E."/>
            <person name="Ciuffetti L."/>
            <person name="Hamelin R.C."/>
            <person name="Kema G.H.J."/>
            <person name="Lawrence C."/>
            <person name="Scott J.A."/>
            <person name="Spatafora J.W."/>
            <person name="Turgeon B.G."/>
            <person name="de Wit P.J.G.M."/>
            <person name="Zhong S."/>
            <person name="Goodwin S.B."/>
            <person name="Grigoriev I.V."/>
        </authorList>
    </citation>
    <scope>NUCLEOTIDE SEQUENCE [LARGE SCALE GENOMIC DNA]</scope>
    <source>
        <strain evidence="3">28A</strain>
    </source>
</reference>
<evidence type="ECO:0000256" key="1">
    <source>
        <dbReference type="SAM" id="MobiDB-lite"/>
    </source>
</evidence>
<dbReference type="RefSeq" id="XP_008029698.1">
    <property type="nucleotide sequence ID" value="XM_008031507.1"/>
</dbReference>
<gene>
    <name evidence="2" type="ORF">SETTUDRAFT_95466</name>
</gene>
<dbReference type="AlphaFoldDB" id="R0IBI4"/>
<dbReference type="eggNOG" id="ENOG502RI5F">
    <property type="taxonomic scope" value="Eukaryota"/>
</dbReference>